<feature type="signal peptide" evidence="1">
    <location>
        <begin position="1"/>
        <end position="18"/>
    </location>
</feature>
<dbReference type="AlphaFoldDB" id="A0A7M1T3W6"/>
<gene>
    <name evidence="2" type="ORF">IMZ16_03595</name>
</gene>
<protein>
    <recommendedName>
        <fullName evidence="4">DUF3575 domain-containing protein</fullName>
    </recommendedName>
</protein>
<name>A0A7M1T3W6_9FLAO</name>
<organism evidence="2 3">
    <name type="scientific">Cruoricaptor ignavus</name>
    <dbReference type="NCBI Taxonomy" id="1118202"/>
    <lineage>
        <taxon>Bacteria</taxon>
        <taxon>Pseudomonadati</taxon>
        <taxon>Bacteroidota</taxon>
        <taxon>Flavobacteriia</taxon>
        <taxon>Flavobacteriales</taxon>
        <taxon>Weeksellaceae</taxon>
        <taxon>Cruoricaptor</taxon>
    </lineage>
</organism>
<proteinExistence type="predicted"/>
<accession>A0A7M1T3W6</accession>
<dbReference type="Proteomes" id="UP000593605">
    <property type="component" value="Chromosome"/>
</dbReference>
<dbReference type="EMBL" id="CP063145">
    <property type="protein sequence ID" value="QOR74530.1"/>
    <property type="molecule type" value="Genomic_DNA"/>
</dbReference>
<evidence type="ECO:0008006" key="4">
    <source>
        <dbReference type="Google" id="ProtNLM"/>
    </source>
</evidence>
<keyword evidence="1" id="KW-0732">Signal</keyword>
<evidence type="ECO:0000313" key="3">
    <source>
        <dbReference type="Proteomes" id="UP000593605"/>
    </source>
</evidence>
<dbReference type="KEGG" id="civ:IMZ16_03595"/>
<reference evidence="2 3" key="1">
    <citation type="submission" date="2020-10" db="EMBL/GenBank/DDBJ databases">
        <title>Complete genome of Cruoricapor ignavus strain M1214 isolated from the blood culture of a febrile patient.</title>
        <authorList>
            <person name="Guglielmino C.J.D."/>
        </authorList>
    </citation>
    <scope>NUCLEOTIDE SEQUENCE [LARGE SCALE GENOMIC DNA]</scope>
    <source>
        <strain evidence="2 3">M1214</strain>
    </source>
</reference>
<evidence type="ECO:0000313" key="2">
    <source>
        <dbReference type="EMBL" id="QOR74530.1"/>
    </source>
</evidence>
<feature type="chain" id="PRO_5032568444" description="DUF3575 domain-containing protein" evidence="1">
    <location>
        <begin position="19"/>
        <end position="176"/>
    </location>
</feature>
<evidence type="ECO:0000256" key="1">
    <source>
        <dbReference type="SAM" id="SignalP"/>
    </source>
</evidence>
<sequence>MKYIYIIALLTISTLALSQEKTTSLEKSIFNIQTGFVGFWANNELKLSRSIALRSEIGIEPIWLVGDGTVWHPNFRLEPRYYYNLEKRLEKGYPINYNSGNFFGIAINYRPDAVVFSNNKNLKTIESISFVPKWGIRRNLGNHFNYEAGFGIGLRHEFNYRNYGEFDIHLRIGYSF</sequence>
<dbReference type="RefSeq" id="WP_193440524.1">
    <property type="nucleotide sequence ID" value="NZ_CP063145.1"/>
</dbReference>